<dbReference type="RefSeq" id="WP_065319846.1">
    <property type="nucleotide sequence ID" value="NZ_CP017477.1"/>
</dbReference>
<evidence type="ECO:0000313" key="2">
    <source>
        <dbReference type="EMBL" id="OBY62865.1"/>
    </source>
</evidence>
<dbReference type="EMBL" id="LSFM01000023">
    <property type="protein sequence ID" value="OBY62865.1"/>
    <property type="molecule type" value="Genomic_DNA"/>
</dbReference>
<dbReference type="InterPro" id="IPR027417">
    <property type="entry name" value="P-loop_NTPase"/>
</dbReference>
<dbReference type="GO" id="GO:0016887">
    <property type="term" value="F:ATP hydrolysis activity"/>
    <property type="evidence" value="ECO:0007669"/>
    <property type="project" value="InterPro"/>
</dbReference>
<accession>A0A1B8TTV4</accession>
<comment type="caution">
    <text evidence="2">The sequence shown here is derived from an EMBL/GenBank/DDBJ whole genome shotgun (WGS) entry which is preliminary data.</text>
</comment>
<keyword evidence="3" id="KW-1185">Reference proteome</keyword>
<organism evidence="2 3">
    <name type="scientific">Polaribacter vadi</name>
    <dbReference type="NCBI Taxonomy" id="1774273"/>
    <lineage>
        <taxon>Bacteria</taxon>
        <taxon>Pseudomonadati</taxon>
        <taxon>Bacteroidota</taxon>
        <taxon>Flavobacteriia</taxon>
        <taxon>Flavobacteriales</taxon>
        <taxon>Flavobacteriaceae</taxon>
    </lineage>
</organism>
<dbReference type="OrthoDB" id="811374at2"/>
<protein>
    <recommendedName>
        <fullName evidence="1">ATPase AAA-type core domain-containing protein</fullName>
    </recommendedName>
</protein>
<gene>
    <name evidence="2" type="ORF">LPB3_12045</name>
</gene>
<feature type="domain" description="ATPase AAA-type core" evidence="1">
    <location>
        <begin position="298"/>
        <end position="412"/>
    </location>
</feature>
<reference evidence="3" key="1">
    <citation type="submission" date="2016-02" db="EMBL/GenBank/DDBJ databases">
        <authorList>
            <person name="Shin S.-K."/>
            <person name="Yi H."/>
            <person name="Kim E."/>
        </authorList>
    </citation>
    <scope>NUCLEOTIDE SEQUENCE [LARGE SCALE GENOMIC DNA]</scope>
    <source>
        <strain evidence="3">LPB0003</strain>
    </source>
</reference>
<evidence type="ECO:0000259" key="1">
    <source>
        <dbReference type="Pfam" id="PF00004"/>
    </source>
</evidence>
<dbReference type="Gene3D" id="3.40.50.300">
    <property type="entry name" value="P-loop containing nucleotide triphosphate hydrolases"/>
    <property type="match status" value="1"/>
</dbReference>
<dbReference type="Pfam" id="PF00004">
    <property type="entry name" value="AAA"/>
    <property type="match status" value="1"/>
</dbReference>
<dbReference type="Proteomes" id="UP000092584">
    <property type="component" value="Unassembled WGS sequence"/>
</dbReference>
<proteinExistence type="predicted"/>
<dbReference type="InterPro" id="IPR003959">
    <property type="entry name" value="ATPase_AAA_core"/>
</dbReference>
<sequence>MKIEFEEREIKNYLSSNKPILYERDLGFPYDRLNPFDFEDLTYFTIKQYIENNKDWNGFDKIESLGGVKDKGRDCILKKKEIVSGIIQCKHSEKQYKLDKPYFVKELLKFLLYSIKEPSLIGNYNDFTYYIFSSSGFSSDTLELIKNFNEFILEETKLESWVNSVISKHSSIKELLNYNHCRDKLEILLSSVKVKKIDINEFDLILSNTYNQNIVDAFFSIKKVIDIEKAKQIIEKHINPKISYNEAVKSLESASFDFRILTNYFGLNKETHIARKETNDLYNWILADLINNKKNIAVLEGNAGLGKTIIIKDLYDKLFVNEFPVLAIKADKYYAENRIDLEKNIFQKQNLSIMEVIDCMSNNHQKIVVLIDQLDALSQTLSSKREYIHTYNRLIDDLTKLPNVRIIISVRSFDLKFDSDLSIYNSSHCQKFLTRELSVEEIKTVLSKFGIQNRSDKFLNLLKIPSNLNLFCKLDDKTSLNYDSLKTVYDLQNAFWDELISQAHKLGLKVKDLLYTISEKMYYAQQITIINSFEDSFQKELNFLKSKNVISEDKKSIQFFHQTFYDFVFSKQFVETGKSIVGYIKREKQSINVRQPLKMVLEYLRDYNHKIYINSIRRIIKGRHFRFHIKSLTIISLSNIIEPSEKEKRVFENLIKVNTCYFEMFLSSCNSVGWTSYLINNEVIYSELNKKENAYLKVLRYLKGKNINPKFLKIKDSLNANLVRKNAIIIFLRHNLNQSSDAVSKFLLELPVNFLEKENLIPRLLISVENWNDNYLKLFEEYCPYVDTEKRRDNLWYFQHLKKISNLKPSFTLEKLKPALEEAFNPKTDDFDDLNYNLKEIIDNLFKQSPKLSFSFFYDFMKKTVLKNKTIDFQDYYGDFIQSTFFRGNGSTYNLPNADDEIYNKLKNYLEVLANKEKNEAIIFIKENINSNIISVLQLCAFTLKVRPSFFSDFTFDFLNIIDSKKGFTGFDDRLQFILRGLIGKTFSFFTIPQKERVVDIIFNIRRGKEYSVIKWEKEVFHRLEIQGKKQYLFIQQIPLDEINRIPRLKKKNQEFNRKFGVLKDDSPKDESSGGGITFGVARPLKDSAYKYMSLDEWENSMTKYSDTYRAEAYSRKGGKYEHSSAFNEAVKNNPDRFYSLLEKLINEKRVSQDYIFKGFRGLVEAEYDSLSILKMYKNLIFIKNVETSNLLNLIWSTEYLIFEKLIDNVILDFLCNLSLTHPSPDRVYNEGKPEYDVNQTVRSSSIKMVMWSGYNKSFSNQIFETVEKVMHDKYVAVKASILINVHYIKILDKNRAFKIFKTLTDTSQIELLKNSFKAADYYKYEFFSEMLPYFNRIIENQELHKSGAIILSKAIIQNSSFEKSNELLIRLTRNSEVAICSVLNVAETNLFYENKFNKHCFHLIMRYLKTDGDDISSRYSGFILRAVNTDNFKLLYPFLQGYVESNHIIKEPRYFYLLLISCAKLYPDMCLSLFEKTLHIDDDDLQKRGYTNEEPVQLTLAIYNSLNKRVKKDDNALKKCLDIFDSLLKNPRLREYANKAINSL</sequence>
<dbReference type="GO" id="GO:0005524">
    <property type="term" value="F:ATP binding"/>
    <property type="evidence" value="ECO:0007669"/>
    <property type="project" value="InterPro"/>
</dbReference>
<evidence type="ECO:0000313" key="3">
    <source>
        <dbReference type="Proteomes" id="UP000092584"/>
    </source>
</evidence>
<dbReference type="KEGG" id="pob:LPB03_12035"/>
<dbReference type="STRING" id="1774273.LPB03_12035"/>
<dbReference type="SUPFAM" id="SSF52540">
    <property type="entry name" value="P-loop containing nucleoside triphosphate hydrolases"/>
    <property type="match status" value="1"/>
</dbReference>
<name>A0A1B8TTV4_9FLAO</name>